<keyword evidence="3 5" id="KW-1133">Transmembrane helix</keyword>
<evidence type="ECO:0000256" key="5">
    <source>
        <dbReference type="SAM" id="Phobius"/>
    </source>
</evidence>
<feature type="transmembrane region" description="Helical" evidence="5">
    <location>
        <begin position="336"/>
        <end position="361"/>
    </location>
</feature>
<evidence type="ECO:0000256" key="3">
    <source>
        <dbReference type="ARBA" id="ARBA00022989"/>
    </source>
</evidence>
<feature type="transmembrane region" description="Helical" evidence="5">
    <location>
        <begin position="101"/>
        <end position="120"/>
    </location>
</feature>
<feature type="transmembrane region" description="Helical" evidence="5">
    <location>
        <begin position="395"/>
        <end position="413"/>
    </location>
</feature>
<feature type="transmembrane region" description="Helical" evidence="5">
    <location>
        <begin position="452"/>
        <end position="478"/>
    </location>
</feature>
<dbReference type="GO" id="GO:0022857">
    <property type="term" value="F:transmembrane transporter activity"/>
    <property type="evidence" value="ECO:0007669"/>
    <property type="project" value="InterPro"/>
</dbReference>
<feature type="transmembrane region" description="Helical" evidence="5">
    <location>
        <begin position="367"/>
        <end position="388"/>
    </location>
</feature>
<reference evidence="6" key="1">
    <citation type="submission" date="2018-05" db="EMBL/GenBank/DDBJ databases">
        <authorList>
            <person name="Lanie J.A."/>
            <person name="Ng W.-L."/>
            <person name="Kazmierczak K.M."/>
            <person name="Andrzejewski T.M."/>
            <person name="Davidsen T.M."/>
            <person name="Wayne K.J."/>
            <person name="Tettelin H."/>
            <person name="Glass J.I."/>
            <person name="Rusch D."/>
            <person name="Podicherti R."/>
            <person name="Tsui H.-C.T."/>
            <person name="Winkler M.E."/>
        </authorList>
    </citation>
    <scope>NUCLEOTIDE SEQUENCE</scope>
</reference>
<protein>
    <recommendedName>
        <fullName evidence="7">Citrate transporter-like domain-containing protein</fullName>
    </recommendedName>
</protein>
<dbReference type="EMBL" id="UINC01007550">
    <property type="protein sequence ID" value="SVA33955.1"/>
    <property type="molecule type" value="Genomic_DNA"/>
</dbReference>
<name>A0A381V0P0_9ZZZZ</name>
<evidence type="ECO:0008006" key="7">
    <source>
        <dbReference type="Google" id="ProtNLM"/>
    </source>
</evidence>
<dbReference type="Pfam" id="PF00939">
    <property type="entry name" value="Na_sulph_symp"/>
    <property type="match status" value="1"/>
</dbReference>
<comment type="subcellular location">
    <subcellularLocation>
        <location evidence="1">Membrane</location>
        <topology evidence="1">Multi-pass membrane protein</topology>
    </subcellularLocation>
</comment>
<proteinExistence type="predicted"/>
<evidence type="ECO:0000313" key="6">
    <source>
        <dbReference type="EMBL" id="SVA33955.1"/>
    </source>
</evidence>
<evidence type="ECO:0000256" key="1">
    <source>
        <dbReference type="ARBA" id="ARBA00004141"/>
    </source>
</evidence>
<feature type="transmembrane region" description="Helical" evidence="5">
    <location>
        <begin position="140"/>
        <end position="166"/>
    </location>
</feature>
<gene>
    <name evidence="6" type="ORF">METZ01_LOCUS86809</name>
</gene>
<dbReference type="GO" id="GO:0005886">
    <property type="term" value="C:plasma membrane"/>
    <property type="evidence" value="ECO:0007669"/>
    <property type="project" value="TreeGrafter"/>
</dbReference>
<keyword evidence="2 5" id="KW-0812">Transmembrane</keyword>
<organism evidence="6">
    <name type="scientific">marine metagenome</name>
    <dbReference type="NCBI Taxonomy" id="408172"/>
    <lineage>
        <taxon>unclassified sequences</taxon>
        <taxon>metagenomes</taxon>
        <taxon>ecological metagenomes</taxon>
    </lineage>
</organism>
<dbReference type="PANTHER" id="PTHR10283">
    <property type="entry name" value="SOLUTE CARRIER FAMILY 13 MEMBER"/>
    <property type="match status" value="1"/>
</dbReference>
<dbReference type="AlphaFoldDB" id="A0A381V0P0"/>
<sequence length="481" mass="50265">MSESSLGNTPNGSVEVVAAGRKAIIGIAGAITAAVLVLLLPSPANLPPEAQRLGAIFLAAIILWATEALPIAVTALLVIVLQPLLRVAELDAAFNAFVSPVFFFVLAMFCIAAAVTNAGLDRRFAYWLLARAGTDSRRVVTALIVGTAATSMVISDVPACAIFMSIGLGVMSRLNLEPGKSAIGKAIMVGIPIGSLIGGVTTPAGSSVNILGLHFIEEFGNVTVSFVEWMAIGIPMSVGLVPIACWAILRSFPPEIPTIGDASVIERERAELGPMSAPERKTVTLLSIMMVLWIAGSWIEFLDVLTVGLGGAIVMFFPGIRLLTWKQAERATGWDTMLMIGGVTSLGTASVTTGLATWLVGLALGGVASWHIILVLLAISAFTVVIHLALPIGPVVNAVVIPPIALLAINAGVNPALYALPVAFTASCAFLLPLDAVALLTYSRGYYRMHEMLTPGVLVSAAWVIWMTVIMLVVGPLLGFV</sequence>
<dbReference type="NCBIfam" id="TIGR00785">
    <property type="entry name" value="dass"/>
    <property type="match status" value="1"/>
</dbReference>
<keyword evidence="4 5" id="KW-0472">Membrane</keyword>
<evidence type="ECO:0000256" key="2">
    <source>
        <dbReference type="ARBA" id="ARBA00022692"/>
    </source>
</evidence>
<dbReference type="InterPro" id="IPR001898">
    <property type="entry name" value="SLC13A/DASS"/>
</dbReference>
<feature type="transmembrane region" description="Helical" evidence="5">
    <location>
        <begin position="229"/>
        <end position="249"/>
    </location>
</feature>
<feature type="transmembrane region" description="Helical" evidence="5">
    <location>
        <begin position="23"/>
        <end position="41"/>
    </location>
</feature>
<evidence type="ECO:0000256" key="4">
    <source>
        <dbReference type="ARBA" id="ARBA00023136"/>
    </source>
</evidence>
<feature type="transmembrane region" description="Helical" evidence="5">
    <location>
        <begin position="419"/>
        <end position="440"/>
    </location>
</feature>
<accession>A0A381V0P0</accession>
<feature type="transmembrane region" description="Helical" evidence="5">
    <location>
        <begin position="305"/>
        <end position="324"/>
    </location>
</feature>
<feature type="transmembrane region" description="Helical" evidence="5">
    <location>
        <begin position="53"/>
        <end position="81"/>
    </location>
</feature>